<dbReference type="InterPro" id="IPR010167">
    <property type="entry name" value="NH2A_AcTrfase"/>
</dbReference>
<evidence type="ECO:0000313" key="5">
    <source>
        <dbReference type="Proteomes" id="UP000000739"/>
    </source>
</evidence>
<dbReference type="GO" id="GO:0005737">
    <property type="term" value="C:cytoplasm"/>
    <property type="evidence" value="ECO:0007669"/>
    <property type="project" value="InterPro"/>
</dbReference>
<evidence type="ECO:0000256" key="2">
    <source>
        <dbReference type="ARBA" id="ARBA00023315"/>
    </source>
</evidence>
<keyword evidence="2" id="KW-0012">Acyltransferase</keyword>
<evidence type="ECO:0000259" key="3">
    <source>
        <dbReference type="PROSITE" id="PS51186"/>
    </source>
</evidence>
<name>B8FJP1_DESAL</name>
<dbReference type="SUPFAM" id="SSF55729">
    <property type="entry name" value="Acyl-CoA N-acyltransferases (Nat)"/>
    <property type="match status" value="1"/>
</dbReference>
<organism evidence="4 5">
    <name type="scientific">Desulfatibacillum aliphaticivorans</name>
    <dbReference type="NCBI Taxonomy" id="218208"/>
    <lineage>
        <taxon>Bacteria</taxon>
        <taxon>Pseudomonadati</taxon>
        <taxon>Thermodesulfobacteriota</taxon>
        <taxon>Desulfobacteria</taxon>
        <taxon>Desulfobacterales</taxon>
        <taxon>Desulfatibacillaceae</taxon>
        <taxon>Desulfatibacillum</taxon>
    </lineage>
</organism>
<dbReference type="KEGG" id="dal:Dalk_0614"/>
<dbReference type="PANTHER" id="PTHR30602:SF12">
    <property type="entry name" value="AMINO-ACID ACETYLTRANSFERASE NAGS1, CHLOROPLASTIC-RELATED"/>
    <property type="match status" value="1"/>
</dbReference>
<dbReference type="NCBIfam" id="NF005840">
    <property type="entry name" value="PRK07757.1"/>
    <property type="match status" value="1"/>
</dbReference>
<gene>
    <name evidence="4" type="ordered locus">Dalk_0614</name>
</gene>
<dbReference type="InterPro" id="IPR000182">
    <property type="entry name" value="GNAT_dom"/>
</dbReference>
<dbReference type="Pfam" id="PF00583">
    <property type="entry name" value="Acetyltransf_1"/>
    <property type="match status" value="1"/>
</dbReference>
<protein>
    <submittedName>
        <fullName evidence="4">GCN5-related N-acetyltransferase</fullName>
    </submittedName>
</protein>
<dbReference type="RefSeq" id="WP_012609758.1">
    <property type="nucleotide sequence ID" value="NC_011768.1"/>
</dbReference>
<dbReference type="eggNOG" id="COG1246">
    <property type="taxonomic scope" value="Bacteria"/>
</dbReference>
<dbReference type="EMBL" id="CP001322">
    <property type="protein sequence ID" value="ACL02319.1"/>
    <property type="molecule type" value="Genomic_DNA"/>
</dbReference>
<dbReference type="InterPro" id="IPR016181">
    <property type="entry name" value="Acyl_CoA_acyltransferase"/>
</dbReference>
<feature type="domain" description="N-acetyltransferase" evidence="3">
    <location>
        <begin position="1"/>
        <end position="138"/>
    </location>
</feature>
<evidence type="ECO:0000256" key="1">
    <source>
        <dbReference type="ARBA" id="ARBA00022679"/>
    </source>
</evidence>
<dbReference type="HOGENOM" id="CLU_119519_0_0_7"/>
<dbReference type="PANTHER" id="PTHR30602">
    <property type="entry name" value="AMINO-ACID ACETYLTRANSFERASE"/>
    <property type="match status" value="1"/>
</dbReference>
<proteinExistence type="predicted"/>
<dbReference type="AlphaFoldDB" id="B8FJP1"/>
<dbReference type="PROSITE" id="PS51186">
    <property type="entry name" value="GNAT"/>
    <property type="match status" value="1"/>
</dbReference>
<dbReference type="Gene3D" id="3.40.630.30">
    <property type="match status" value="1"/>
</dbReference>
<dbReference type="GO" id="GO:0004042">
    <property type="term" value="F:L-glutamate N-acetyltransferase activity"/>
    <property type="evidence" value="ECO:0007669"/>
    <property type="project" value="InterPro"/>
</dbReference>
<evidence type="ECO:0000313" key="4">
    <source>
        <dbReference type="EMBL" id="ACL02319.1"/>
    </source>
</evidence>
<sequence length="149" mass="17271">MIRKATVADMKQIHRILQIFSAQGTLLPRSLMALYDHVRDFCVYAEDDEVIGCCGLQICWEDMAEIRSLAVKPEHQHKKIGSHLLEFSMEEALKFKIKKLFTLTYVPQFFELHGFAVVDKSELPQKIWADCINCVKFPDCDEIAMLRHI</sequence>
<dbReference type="CDD" id="cd04301">
    <property type="entry name" value="NAT_SF"/>
    <property type="match status" value="1"/>
</dbReference>
<dbReference type="Proteomes" id="UP000000739">
    <property type="component" value="Chromosome"/>
</dbReference>
<dbReference type="GO" id="GO:0006526">
    <property type="term" value="P:L-arginine biosynthetic process"/>
    <property type="evidence" value="ECO:0007669"/>
    <property type="project" value="InterPro"/>
</dbReference>
<keyword evidence="5" id="KW-1185">Reference proteome</keyword>
<accession>B8FJP1</accession>
<reference evidence="4 5" key="1">
    <citation type="journal article" date="2012" name="Environ. Microbiol.">
        <title>The genome sequence of Desulfatibacillum alkenivorans AK-01: a blueprint for anaerobic alkane oxidation.</title>
        <authorList>
            <person name="Callaghan A.V."/>
            <person name="Morris B.E."/>
            <person name="Pereira I.A."/>
            <person name="McInerney M.J."/>
            <person name="Austin R.N."/>
            <person name="Groves J.T."/>
            <person name="Kukor J.J."/>
            <person name="Suflita J.M."/>
            <person name="Young L.Y."/>
            <person name="Zylstra G.J."/>
            <person name="Wawrik B."/>
        </authorList>
    </citation>
    <scope>NUCLEOTIDE SEQUENCE [LARGE SCALE GENOMIC DNA]</scope>
    <source>
        <strain evidence="4 5">AK-01</strain>
    </source>
</reference>
<keyword evidence="1" id="KW-0808">Transferase</keyword>